<evidence type="ECO:0000313" key="3">
    <source>
        <dbReference type="Proteomes" id="UP000324209"/>
    </source>
</evidence>
<dbReference type="Proteomes" id="UP000324209">
    <property type="component" value="Chromosome"/>
</dbReference>
<feature type="transmembrane region" description="Helical" evidence="1">
    <location>
        <begin position="37"/>
        <end position="53"/>
    </location>
</feature>
<feature type="transmembrane region" description="Helical" evidence="1">
    <location>
        <begin position="59"/>
        <end position="79"/>
    </location>
</feature>
<dbReference type="KEGG" id="ock:EXM22_01860"/>
<dbReference type="AlphaFoldDB" id="A0A5C1QFI1"/>
<evidence type="ECO:0000313" key="2">
    <source>
        <dbReference type="EMBL" id="QEN06795.1"/>
    </source>
</evidence>
<keyword evidence="1" id="KW-1133">Transmembrane helix</keyword>
<accession>A0A5C1QFI1</accession>
<keyword evidence="3" id="KW-1185">Reference proteome</keyword>
<dbReference type="RefSeq" id="WP_149484878.1">
    <property type="nucleotide sequence ID" value="NZ_CP036150.1"/>
</dbReference>
<keyword evidence="1" id="KW-0472">Membrane</keyword>
<evidence type="ECO:0000256" key="1">
    <source>
        <dbReference type="SAM" id="Phobius"/>
    </source>
</evidence>
<protein>
    <submittedName>
        <fullName evidence="2">Uncharacterized protein</fullName>
    </submittedName>
</protein>
<name>A0A5C1QFI1_9SPIO</name>
<gene>
    <name evidence="2" type="ORF">EXM22_01860</name>
</gene>
<keyword evidence="1" id="KW-0812">Transmembrane</keyword>
<reference evidence="2 3" key="1">
    <citation type="submission" date="2019-02" db="EMBL/GenBank/DDBJ databases">
        <title>Complete Genome Sequence and Methylome Analysis of free living Spirochaetas.</title>
        <authorList>
            <person name="Fomenkov A."/>
            <person name="Dubinina G."/>
            <person name="Leshcheva N."/>
            <person name="Mikheeva N."/>
            <person name="Grabovich M."/>
            <person name="Vincze T."/>
            <person name="Roberts R.J."/>
        </authorList>
    </citation>
    <scope>NUCLEOTIDE SEQUENCE [LARGE SCALE GENOMIC DNA]</scope>
    <source>
        <strain evidence="2 3">K2</strain>
    </source>
</reference>
<organism evidence="2 3">
    <name type="scientific">Oceanispirochaeta crateris</name>
    <dbReference type="NCBI Taxonomy" id="2518645"/>
    <lineage>
        <taxon>Bacteria</taxon>
        <taxon>Pseudomonadati</taxon>
        <taxon>Spirochaetota</taxon>
        <taxon>Spirochaetia</taxon>
        <taxon>Spirochaetales</taxon>
        <taxon>Spirochaetaceae</taxon>
        <taxon>Oceanispirochaeta</taxon>
    </lineage>
</organism>
<proteinExistence type="predicted"/>
<dbReference type="EMBL" id="CP036150">
    <property type="protein sequence ID" value="QEN06795.1"/>
    <property type="molecule type" value="Genomic_DNA"/>
</dbReference>
<sequence>MKERDGIILSDKAVWEMSFGYHFIILLKRMIALPSKMLGFKPFCLYLATWLLVNKHIGQWVWLAVLMMVLFGIVGLKVAGSILTRRSSG</sequence>
<dbReference type="OrthoDB" id="370445at2"/>